<feature type="compositionally biased region" description="Gly residues" evidence="1">
    <location>
        <begin position="430"/>
        <end position="443"/>
    </location>
</feature>
<evidence type="ECO:0000256" key="1">
    <source>
        <dbReference type="SAM" id="MobiDB-lite"/>
    </source>
</evidence>
<name>A0ABR2YIG4_9CHLO</name>
<feature type="compositionally biased region" description="Basic and acidic residues" evidence="1">
    <location>
        <begin position="103"/>
        <end position="133"/>
    </location>
</feature>
<dbReference type="PANTHER" id="PTHR47372">
    <property type="entry name" value="DAUER UP-REGULATED-RELATED"/>
    <property type="match status" value="1"/>
</dbReference>
<dbReference type="PANTHER" id="PTHR47372:SF11">
    <property type="entry name" value="RE19971P"/>
    <property type="match status" value="1"/>
</dbReference>
<keyword evidence="3" id="KW-1185">Reference proteome</keyword>
<evidence type="ECO:0000313" key="2">
    <source>
        <dbReference type="EMBL" id="KAK9905871.1"/>
    </source>
</evidence>
<feature type="region of interest" description="Disordered" evidence="1">
    <location>
        <begin position="335"/>
        <end position="450"/>
    </location>
</feature>
<organism evidence="2 3">
    <name type="scientific">Coccomyxa subellipsoidea</name>
    <dbReference type="NCBI Taxonomy" id="248742"/>
    <lineage>
        <taxon>Eukaryota</taxon>
        <taxon>Viridiplantae</taxon>
        <taxon>Chlorophyta</taxon>
        <taxon>core chlorophytes</taxon>
        <taxon>Trebouxiophyceae</taxon>
        <taxon>Trebouxiophyceae incertae sedis</taxon>
        <taxon>Coccomyxaceae</taxon>
        <taxon>Coccomyxa</taxon>
    </lineage>
</organism>
<reference evidence="2 3" key="1">
    <citation type="journal article" date="2024" name="Nat. Commun.">
        <title>Phylogenomics reveals the evolutionary origins of lichenization in chlorophyte algae.</title>
        <authorList>
            <person name="Puginier C."/>
            <person name="Libourel C."/>
            <person name="Otte J."/>
            <person name="Skaloud P."/>
            <person name="Haon M."/>
            <person name="Grisel S."/>
            <person name="Petersen M."/>
            <person name="Berrin J.G."/>
            <person name="Delaux P.M."/>
            <person name="Dal Grande F."/>
            <person name="Keller J."/>
        </authorList>
    </citation>
    <scope>NUCLEOTIDE SEQUENCE [LARGE SCALE GENOMIC DNA]</scope>
    <source>
        <strain evidence="2 3">SAG 216-7</strain>
    </source>
</reference>
<dbReference type="EMBL" id="JALJOT010000011">
    <property type="protein sequence ID" value="KAK9905871.1"/>
    <property type="molecule type" value="Genomic_DNA"/>
</dbReference>
<protein>
    <submittedName>
        <fullName evidence="2">Uncharacterized protein</fullName>
    </submittedName>
</protein>
<gene>
    <name evidence="2" type="ORF">WJX75_007908</name>
</gene>
<accession>A0ABR2YIG4</accession>
<dbReference type="Proteomes" id="UP001491310">
    <property type="component" value="Unassembled WGS sequence"/>
</dbReference>
<comment type="caution">
    <text evidence="2">The sequence shown here is derived from an EMBL/GenBank/DDBJ whole genome shotgun (WGS) entry which is preliminary data.</text>
</comment>
<proteinExistence type="predicted"/>
<evidence type="ECO:0000313" key="3">
    <source>
        <dbReference type="Proteomes" id="UP001491310"/>
    </source>
</evidence>
<feature type="region of interest" description="Disordered" evidence="1">
    <location>
        <begin position="97"/>
        <end position="159"/>
    </location>
</feature>
<sequence length="450" mass="46628">MSTARIANARPLAPKAPFSASRPARAVRVVAAAQENQGPKDVALKTLGALAAVQFALLPVAGTAIADIIPNQAERAEINKKTSDLPTFGEVGDALKKNLGQNDPKDIGKAIDRNTPDLDLTKNPKDIGKDIKRGIQKNTPDLPDLSELPNLTKQPNFFKGEGEVNATNEVKNKVKDAGSDIGKGLPNLPSLPNFSGNPVEKAADKAQAAGSKVADKAKNVASDLSELPNLTKQPNFFKGEGEVNATNEVKNKVKDAGSDIGKGLPNLPSLPNFSGNPVEKAADKAQAAGSKVADKAKNVASDLSELPNLTKQPNFFKGEGEVNATNEVKNKVKSAGSDIGKGLPSLPNLSGNPAQKAADKAQGVANKAKNAVSDLSDLPNPFKGSSSPQGLANDAKNKAQSLKNEVGKNIPNAGDAKRAVDKNTPNLPKLGGGLPGTNQGKGGLNIPRNS</sequence>